<dbReference type="CDD" id="cd18795">
    <property type="entry name" value="SF2_C_Ski2"/>
    <property type="match status" value="1"/>
</dbReference>
<keyword evidence="3" id="KW-0378">Hydrolase</keyword>
<dbReference type="GO" id="GO:0003677">
    <property type="term" value="F:DNA binding"/>
    <property type="evidence" value="ECO:0007669"/>
    <property type="project" value="UniProtKB-KW"/>
</dbReference>
<dbReference type="OrthoDB" id="5575at2759"/>
<dbReference type="PANTHER" id="PTHR47835">
    <property type="entry name" value="HFM1, ATP DEPENDENT DNA HELICASE HOMOLOG"/>
    <property type="match status" value="1"/>
</dbReference>
<feature type="domain" description="Helicase C-terminal" evidence="14">
    <location>
        <begin position="1"/>
        <end position="162"/>
    </location>
</feature>
<dbReference type="PANTHER" id="PTHR47835:SF3">
    <property type="entry name" value="HELICASE FOR MEIOSIS 1"/>
    <property type="match status" value="1"/>
</dbReference>
<reference evidence="15 16" key="1">
    <citation type="journal article" date="2021" name="Plant Biotechnol. J.">
        <title>Multi-omics assisted identification of the key and species-specific regulatory components of drought-tolerant mechanisms in Gossypium stocksii.</title>
        <authorList>
            <person name="Yu D."/>
            <person name="Ke L."/>
            <person name="Zhang D."/>
            <person name="Wu Y."/>
            <person name="Sun Y."/>
            <person name="Mei J."/>
            <person name="Sun J."/>
            <person name="Sun Y."/>
        </authorList>
    </citation>
    <scope>NUCLEOTIDE SEQUENCE [LARGE SCALE GENOMIC DNA]</scope>
    <source>
        <strain evidence="16">cv. E1</strain>
        <tissue evidence="15">Leaf</tissue>
    </source>
</reference>
<evidence type="ECO:0000256" key="7">
    <source>
        <dbReference type="ARBA" id="ARBA00023235"/>
    </source>
</evidence>
<keyword evidence="5" id="KW-0067">ATP-binding</keyword>
<dbReference type="Proteomes" id="UP000828251">
    <property type="component" value="Unassembled WGS sequence"/>
</dbReference>
<keyword evidence="6" id="KW-0238">DNA-binding</keyword>
<evidence type="ECO:0000256" key="6">
    <source>
        <dbReference type="ARBA" id="ARBA00023125"/>
    </source>
</evidence>
<accession>A0A9D3UDV3</accession>
<gene>
    <name evidence="15" type="ORF">J1N35_040375</name>
</gene>
<evidence type="ECO:0000256" key="1">
    <source>
        <dbReference type="ARBA" id="ARBA00010140"/>
    </source>
</evidence>
<dbReference type="Gene3D" id="3.40.50.300">
    <property type="entry name" value="P-loop containing nucleotide triphosphate hydrolases"/>
    <property type="match status" value="1"/>
</dbReference>
<comment type="catalytic activity">
    <reaction evidence="11">
        <text>ATP + H2O = ADP + phosphate + H(+)</text>
        <dbReference type="Rhea" id="RHEA:13065"/>
        <dbReference type="ChEBI" id="CHEBI:15377"/>
        <dbReference type="ChEBI" id="CHEBI:15378"/>
        <dbReference type="ChEBI" id="CHEBI:30616"/>
        <dbReference type="ChEBI" id="CHEBI:43474"/>
        <dbReference type="ChEBI" id="CHEBI:456216"/>
        <dbReference type="EC" id="5.6.2.4"/>
    </reaction>
</comment>
<evidence type="ECO:0000259" key="14">
    <source>
        <dbReference type="PROSITE" id="PS51194"/>
    </source>
</evidence>
<sequence>MTFGYSNPFIKSREQQERLREASLSCSDKQMQSYILCGVGYHNGGLSLKDRNLIEGLFLNGDVQVLCTTNTLAHGINLPAHTVVIKSTQHFNKEKGLYMEYDRSMILQMSGRAGRPPFEDTGMVIIMTRRETVHLYENLLNGCEMVESQLLSCLTEHLTAEIVQLTISDITKAIEWMKCSYLYVRMKKNPGNYAVKKGIRREQVEKHMQEICVQNVNELSCHQMIQTDQDGFALKPQEPGRLMTKYYLKFNTMKHIIQAPSSCSLEEVLQIICHAEEIAWIQLRRNEKKLLNDINGDKDGRLRFHVTDDKGKRKKRIQTREEKIFVLANDCLTGDPLVPDLSMTQDANSICSNGARIAKCMKEYFIYKKNYREALNSSLLAKSLYQKLWDDSPYLLKQLPGIGMVTAKALHSMGIKSFETLAEADPRRIELVTGRKFPFGNHIKESLTSLPPKVDIKIEVSECHRQGKSKLAVTLTRLSSQGVQSTKRHYADMVGYPNVSSYYLISH</sequence>
<evidence type="ECO:0000256" key="4">
    <source>
        <dbReference type="ARBA" id="ARBA00022806"/>
    </source>
</evidence>
<dbReference type="InterPro" id="IPR052247">
    <property type="entry name" value="Meiotic_Crossover_Helicase"/>
</dbReference>
<dbReference type="Gene3D" id="1.10.150.20">
    <property type="entry name" value="5' to 3' exonuclease, C-terminal subdomain"/>
    <property type="match status" value="1"/>
</dbReference>
<dbReference type="EC" id="5.6.2.4" evidence="10"/>
<evidence type="ECO:0000256" key="3">
    <source>
        <dbReference type="ARBA" id="ARBA00022801"/>
    </source>
</evidence>
<dbReference type="GO" id="GO:0051321">
    <property type="term" value="P:meiotic cell cycle"/>
    <property type="evidence" value="ECO:0007669"/>
    <property type="project" value="UniProtKB-KW"/>
</dbReference>
<dbReference type="SUPFAM" id="SSF52540">
    <property type="entry name" value="P-loop containing nucleoside triphosphate hydrolases"/>
    <property type="match status" value="1"/>
</dbReference>
<evidence type="ECO:0000256" key="11">
    <source>
        <dbReference type="ARBA" id="ARBA00048988"/>
    </source>
</evidence>
<evidence type="ECO:0000313" key="16">
    <source>
        <dbReference type="Proteomes" id="UP000828251"/>
    </source>
</evidence>
<organism evidence="15 16">
    <name type="scientific">Gossypium stocksii</name>
    <dbReference type="NCBI Taxonomy" id="47602"/>
    <lineage>
        <taxon>Eukaryota</taxon>
        <taxon>Viridiplantae</taxon>
        <taxon>Streptophyta</taxon>
        <taxon>Embryophyta</taxon>
        <taxon>Tracheophyta</taxon>
        <taxon>Spermatophyta</taxon>
        <taxon>Magnoliopsida</taxon>
        <taxon>eudicotyledons</taxon>
        <taxon>Gunneridae</taxon>
        <taxon>Pentapetalae</taxon>
        <taxon>rosids</taxon>
        <taxon>malvids</taxon>
        <taxon>Malvales</taxon>
        <taxon>Malvaceae</taxon>
        <taxon>Malvoideae</taxon>
        <taxon>Gossypium</taxon>
    </lineage>
</organism>
<dbReference type="InterPro" id="IPR004179">
    <property type="entry name" value="Sec63-dom"/>
</dbReference>
<dbReference type="Pfam" id="PF02889">
    <property type="entry name" value="Sec63"/>
    <property type="match status" value="1"/>
</dbReference>
<dbReference type="GO" id="GO:0043138">
    <property type="term" value="F:3'-5' DNA helicase activity"/>
    <property type="evidence" value="ECO:0007669"/>
    <property type="project" value="UniProtKB-EC"/>
</dbReference>
<protein>
    <recommendedName>
        <fullName evidence="10">DNA 3'-5' helicase</fullName>
        <ecNumber evidence="10">5.6.2.4</ecNumber>
    </recommendedName>
    <alternativeName>
        <fullName evidence="12">DNA 3'-5' helicase MER3</fullName>
    </alternativeName>
    <alternativeName>
        <fullName evidence="13">Protein ROCK-N-ROLLERS</fullName>
    </alternativeName>
</protein>
<dbReference type="EMBL" id="JAIQCV010000012">
    <property type="protein sequence ID" value="KAH1038632.1"/>
    <property type="molecule type" value="Genomic_DNA"/>
</dbReference>
<dbReference type="Gene3D" id="1.10.3380.10">
    <property type="entry name" value="Sec63 N-terminal domain-like domain"/>
    <property type="match status" value="1"/>
</dbReference>
<dbReference type="SMART" id="SM00490">
    <property type="entry name" value="HELICc"/>
    <property type="match status" value="1"/>
</dbReference>
<keyword evidence="7" id="KW-0413">Isomerase</keyword>
<dbReference type="GO" id="GO:0005524">
    <property type="term" value="F:ATP binding"/>
    <property type="evidence" value="ECO:0007669"/>
    <property type="project" value="UniProtKB-KW"/>
</dbReference>
<dbReference type="Gene3D" id="1.10.10.10">
    <property type="entry name" value="Winged helix-like DNA-binding domain superfamily/Winged helix DNA-binding domain"/>
    <property type="match status" value="1"/>
</dbReference>
<comment type="caution">
    <text evidence="15">The sequence shown here is derived from an EMBL/GenBank/DDBJ whole genome shotgun (WGS) entry which is preliminary data.</text>
</comment>
<dbReference type="FunFam" id="1.10.3380.10:FF:000008">
    <property type="entry name" value="DExH-box ATP-dependent RNA helicase DExH17"/>
    <property type="match status" value="1"/>
</dbReference>
<dbReference type="FunFam" id="1.10.150.20:FF:000077">
    <property type="entry name" value="DExH-box ATP-dependent RNA helicase DExH17"/>
    <property type="match status" value="1"/>
</dbReference>
<dbReference type="AlphaFoldDB" id="A0A9D3UDV3"/>
<dbReference type="Pfam" id="PF14520">
    <property type="entry name" value="HHH_5"/>
    <property type="match status" value="1"/>
</dbReference>
<dbReference type="PROSITE" id="PS51194">
    <property type="entry name" value="HELICASE_CTER"/>
    <property type="match status" value="1"/>
</dbReference>
<dbReference type="GO" id="GO:0016787">
    <property type="term" value="F:hydrolase activity"/>
    <property type="evidence" value="ECO:0007669"/>
    <property type="project" value="UniProtKB-KW"/>
</dbReference>
<evidence type="ECO:0000256" key="13">
    <source>
        <dbReference type="ARBA" id="ARBA00093653"/>
    </source>
</evidence>
<keyword evidence="4" id="KW-0347">Helicase</keyword>
<comment type="catalytic activity">
    <reaction evidence="9">
        <text>Couples ATP hydrolysis with the unwinding of duplex DNA by translocating in the 3'-5' direction.</text>
        <dbReference type="EC" id="5.6.2.4"/>
    </reaction>
</comment>
<evidence type="ECO:0000256" key="12">
    <source>
        <dbReference type="ARBA" id="ARBA00093647"/>
    </source>
</evidence>
<name>A0A9D3UDV3_9ROSI</name>
<evidence type="ECO:0000256" key="9">
    <source>
        <dbReference type="ARBA" id="ARBA00034617"/>
    </source>
</evidence>
<evidence type="ECO:0000256" key="8">
    <source>
        <dbReference type="ARBA" id="ARBA00023254"/>
    </source>
</evidence>
<proteinExistence type="inferred from homology"/>
<dbReference type="InterPro" id="IPR027417">
    <property type="entry name" value="P-loop_NTPase"/>
</dbReference>
<dbReference type="Pfam" id="PF00271">
    <property type="entry name" value="Helicase_C"/>
    <property type="match status" value="1"/>
</dbReference>
<evidence type="ECO:0000256" key="5">
    <source>
        <dbReference type="ARBA" id="ARBA00022840"/>
    </source>
</evidence>
<keyword evidence="16" id="KW-1185">Reference proteome</keyword>
<keyword evidence="2" id="KW-0547">Nucleotide-binding</keyword>
<evidence type="ECO:0000256" key="2">
    <source>
        <dbReference type="ARBA" id="ARBA00022741"/>
    </source>
</evidence>
<dbReference type="FunFam" id="1.10.10.10:FF:000012">
    <property type="entry name" value="U5 small nuclear ribonucleoprotein helicase"/>
    <property type="match status" value="1"/>
</dbReference>
<comment type="similarity">
    <text evidence="1">Belongs to the helicase family. SKI2 subfamily.</text>
</comment>
<evidence type="ECO:0000256" key="10">
    <source>
        <dbReference type="ARBA" id="ARBA00034808"/>
    </source>
</evidence>
<dbReference type="SMART" id="SM00973">
    <property type="entry name" value="Sec63"/>
    <property type="match status" value="1"/>
</dbReference>
<dbReference type="InterPro" id="IPR057842">
    <property type="entry name" value="WH_MER3"/>
</dbReference>
<dbReference type="SUPFAM" id="SSF158702">
    <property type="entry name" value="Sec63 N-terminal domain-like"/>
    <property type="match status" value="1"/>
</dbReference>
<dbReference type="InterPro" id="IPR001650">
    <property type="entry name" value="Helicase_C-like"/>
</dbReference>
<dbReference type="InterPro" id="IPR036388">
    <property type="entry name" value="WH-like_DNA-bd_sf"/>
</dbReference>
<evidence type="ECO:0000313" key="15">
    <source>
        <dbReference type="EMBL" id="KAH1038632.1"/>
    </source>
</evidence>
<keyword evidence="8" id="KW-0469">Meiosis</keyword>
<dbReference type="Pfam" id="PF23445">
    <property type="entry name" value="WHD_SNRNP200"/>
    <property type="match status" value="1"/>
</dbReference>